<dbReference type="RefSeq" id="WP_146960421.1">
    <property type="nucleotide sequence ID" value="NZ_CP042467.1"/>
</dbReference>
<name>A0A5B8XRN4_9DELT</name>
<sequence>MSKAAQPELEPGRAYRTRELRQWSANPSRLARRLVKEGKLREAAHGIYYAPIPTRFGPAPPPSEELLRAFLDGEPFLLTGPLYWNALNLGSTSMFAVTLAYNTKRSGEFKFEGRRILLRRVAFPENPTPEWFIIDLLKHHGMAGVALSELRQGLEASLRLGRWDRERLREMAETYGTKATLALVEQVLKETEPGL</sequence>
<dbReference type="Proteomes" id="UP000321595">
    <property type="component" value="Chromosome"/>
</dbReference>
<dbReference type="KEGG" id="bbae:FRD01_13370"/>
<accession>A0A5B8XRN4</accession>
<dbReference type="EMBL" id="CP042467">
    <property type="protein sequence ID" value="QED28204.1"/>
    <property type="molecule type" value="Genomic_DNA"/>
</dbReference>
<dbReference type="OrthoDB" id="583588at2"/>
<reference evidence="1 2" key="1">
    <citation type="submission" date="2019-08" db="EMBL/GenBank/DDBJ databases">
        <authorList>
            <person name="Liang Q."/>
        </authorList>
    </citation>
    <scope>NUCLEOTIDE SEQUENCE [LARGE SCALE GENOMIC DNA]</scope>
    <source>
        <strain evidence="1 2">V1718</strain>
    </source>
</reference>
<evidence type="ECO:0008006" key="3">
    <source>
        <dbReference type="Google" id="ProtNLM"/>
    </source>
</evidence>
<dbReference type="AlphaFoldDB" id="A0A5B8XRN4"/>
<proteinExistence type="predicted"/>
<evidence type="ECO:0000313" key="2">
    <source>
        <dbReference type="Proteomes" id="UP000321595"/>
    </source>
</evidence>
<keyword evidence="2" id="KW-1185">Reference proteome</keyword>
<gene>
    <name evidence="1" type="ORF">FRD01_13370</name>
</gene>
<organism evidence="1 2">
    <name type="scientific">Microvenator marinus</name>
    <dbReference type="NCBI Taxonomy" id="2600177"/>
    <lineage>
        <taxon>Bacteria</taxon>
        <taxon>Deltaproteobacteria</taxon>
        <taxon>Bradymonadales</taxon>
        <taxon>Microvenatoraceae</taxon>
        <taxon>Microvenator</taxon>
    </lineage>
</organism>
<evidence type="ECO:0000313" key="1">
    <source>
        <dbReference type="EMBL" id="QED28204.1"/>
    </source>
</evidence>
<protein>
    <recommendedName>
        <fullName evidence="3">Transcriptional regulator, AbiEi antitoxin, Type IV TA system</fullName>
    </recommendedName>
</protein>